<name>A0A938BK75_9BACT</name>
<sequence length="167" mass="17471">MTGTDRGTLLHNMSAPPKSVVKYSGLADLAIAAGPGGSGGAGMKVTGKGVFGTPVRFVLPADLAEKSFADILRHLEVDPSSDPKRQLIGLINARANELPLPDACVVIPAAEAHELVWADALSALSILSKCSDCIWLRAKDPALKAALVRQQASLLVPPLFAGRLRET</sequence>
<dbReference type="AlphaFoldDB" id="A0A938BK75"/>
<reference evidence="1 2" key="1">
    <citation type="submission" date="2019-03" db="EMBL/GenBank/DDBJ databases">
        <title>Lake Tanganyika Metagenome-Assembled Genomes (MAGs).</title>
        <authorList>
            <person name="Tran P."/>
        </authorList>
    </citation>
    <scope>NUCLEOTIDE SEQUENCE [LARGE SCALE GENOMIC DNA]</scope>
    <source>
        <strain evidence="1">K_DeepCast_65m_m2_236</strain>
    </source>
</reference>
<organism evidence="1 2">
    <name type="scientific">Candidatus Tanganyikabacteria bacterium</name>
    <dbReference type="NCBI Taxonomy" id="2961651"/>
    <lineage>
        <taxon>Bacteria</taxon>
        <taxon>Bacillati</taxon>
        <taxon>Candidatus Sericytochromatia</taxon>
        <taxon>Candidatus Tanganyikabacteria</taxon>
    </lineage>
</organism>
<gene>
    <name evidence="1" type="ORF">FJZ00_12680</name>
</gene>
<evidence type="ECO:0000313" key="2">
    <source>
        <dbReference type="Proteomes" id="UP000703893"/>
    </source>
</evidence>
<dbReference type="Proteomes" id="UP000703893">
    <property type="component" value="Unassembled WGS sequence"/>
</dbReference>
<protein>
    <submittedName>
        <fullName evidence="1">Uncharacterized protein</fullName>
    </submittedName>
</protein>
<proteinExistence type="predicted"/>
<accession>A0A938BK75</accession>
<dbReference type="EMBL" id="VGJX01000816">
    <property type="protein sequence ID" value="MBM3276002.1"/>
    <property type="molecule type" value="Genomic_DNA"/>
</dbReference>
<evidence type="ECO:0000313" key="1">
    <source>
        <dbReference type="EMBL" id="MBM3276002.1"/>
    </source>
</evidence>
<comment type="caution">
    <text evidence="1">The sequence shown here is derived from an EMBL/GenBank/DDBJ whole genome shotgun (WGS) entry which is preliminary data.</text>
</comment>